<organism evidence="9 10">
    <name type="scientific">Weissella ceti</name>
    <dbReference type="NCBI Taxonomy" id="759620"/>
    <lineage>
        <taxon>Bacteria</taxon>
        <taxon>Bacillati</taxon>
        <taxon>Bacillota</taxon>
        <taxon>Bacilli</taxon>
        <taxon>Lactobacillales</taxon>
        <taxon>Lactobacillaceae</taxon>
        <taxon>Weissella</taxon>
    </lineage>
</organism>
<comment type="similarity">
    <text evidence="2 7">Belongs to the EPSP synthase family.</text>
</comment>
<evidence type="ECO:0000256" key="5">
    <source>
        <dbReference type="ARBA" id="ARBA00023141"/>
    </source>
</evidence>
<evidence type="ECO:0000256" key="7">
    <source>
        <dbReference type="HAMAP-Rule" id="MF_00210"/>
    </source>
</evidence>
<dbReference type="HAMAP" id="MF_00210">
    <property type="entry name" value="EPSP_synth"/>
    <property type="match status" value="1"/>
</dbReference>
<dbReference type="InterPro" id="IPR036968">
    <property type="entry name" value="Enolpyruvate_Tfrase_sf"/>
</dbReference>
<keyword evidence="10" id="KW-1185">Reference proteome</keyword>
<evidence type="ECO:0000259" key="8">
    <source>
        <dbReference type="Pfam" id="PF00275"/>
    </source>
</evidence>
<protein>
    <recommendedName>
        <fullName evidence="7">3-phosphoshikimate 1-carboxyvinyltransferase</fullName>
        <ecNumber evidence="7">2.5.1.19</ecNumber>
    </recommendedName>
    <alternativeName>
        <fullName evidence="7">5-enolpyruvylshikimate-3-phosphate synthase</fullName>
        <shortName evidence="7">EPSP synthase</shortName>
        <shortName evidence="7">EPSPS</shortName>
    </alternativeName>
</protein>
<keyword evidence="5 7" id="KW-0057">Aromatic amino acid biosynthesis</keyword>
<dbReference type="CDD" id="cd01556">
    <property type="entry name" value="EPSP_synthase"/>
    <property type="match status" value="1"/>
</dbReference>
<dbReference type="EMBL" id="JAOZFE010000012">
    <property type="protein sequence ID" value="MCW0953841.1"/>
    <property type="molecule type" value="Genomic_DNA"/>
</dbReference>
<feature type="binding site" evidence="7">
    <location>
        <position position="390"/>
    </location>
    <ligand>
        <name>phosphoenolpyruvate</name>
        <dbReference type="ChEBI" id="CHEBI:58702"/>
    </ligand>
</feature>
<feature type="binding site" evidence="7">
    <location>
        <position position="341"/>
    </location>
    <ligand>
        <name>3-phosphoshikimate</name>
        <dbReference type="ChEBI" id="CHEBI:145989"/>
    </ligand>
</feature>
<feature type="binding site" evidence="7">
    <location>
        <position position="169"/>
    </location>
    <ligand>
        <name>3-phosphoshikimate</name>
        <dbReference type="ChEBI" id="CHEBI:145989"/>
    </ligand>
</feature>
<reference evidence="9 10" key="1">
    <citation type="submission" date="2022-10" db="EMBL/GenBank/DDBJ databases">
        <title>Weissella fermenti sp. nov., isolated from fermented cabbage.</title>
        <authorList>
            <person name="Lee J.K."/>
            <person name="Baek J.H."/>
            <person name="Choi D.G."/>
            <person name="Kim J.M."/>
            <person name="Jeon C.O."/>
        </authorList>
    </citation>
    <scope>NUCLEOTIDE SEQUENCE [LARGE SCALE GENOMIC DNA]</scope>
    <source>
        <strain evidence="9 10">KACC 18534</strain>
    </source>
</reference>
<sequence>MAQLTLKQAQHGLQGTVRVPGDKSISHRSVMFGSVANGVTTVKGLLESADVKSTIAAFSTMDISITEHNGLWTIIGKGFQGLSEPYQPLDMGNSGTTTRLLMGLLAGQQFPLTFVGDASLSKRPLARVLDPLHSMGLELAEETAVLPVTTNGSTHLKGMTYTLPMASAQVKSAILLAGLQAEGTTTVIEPIATRDHTERMLRQFGVQVVVENHAISVSGGQQLAGTDINVPGDMSSAAFWLTAGLLVPNSQITIEQVGVNPTRIGLLRLFERMGATFPNLVTSNDVEPVMDLTVQTQQLSAIEVTAEDIPSAVDELPLLVLAATQATGTTVVTGAGELRVKESDRIAAVTNELNKLGANIEEQPDGFIVHGGTPLRVNEPTVVDVYDDHRIAMMLSIAALITDGEVILADGDIVNVSYPSFFTDLARLKK</sequence>
<accession>A0ABT3E5Z7</accession>
<dbReference type="Gene3D" id="3.65.10.10">
    <property type="entry name" value="Enolpyruvate transferase domain"/>
    <property type="match status" value="2"/>
</dbReference>
<comment type="function">
    <text evidence="7">Catalyzes the transfer of the enolpyruvyl moiety of phosphoenolpyruvate (PEP) to the 5-hydroxyl of shikimate-3-phosphate (S3P) to produce enolpyruvyl shikimate-3-phosphate and inorganic phosphate.</text>
</comment>
<feature type="binding site" evidence="7">
    <location>
        <position position="123"/>
    </location>
    <ligand>
        <name>phosphoenolpyruvate</name>
        <dbReference type="ChEBI" id="CHEBI:58702"/>
    </ligand>
</feature>
<keyword evidence="4 7" id="KW-0808">Transferase</keyword>
<comment type="caution">
    <text evidence="9">The sequence shown here is derived from an EMBL/GenBank/DDBJ whole genome shotgun (WGS) entry which is preliminary data.</text>
</comment>
<dbReference type="PIRSF" id="PIRSF000505">
    <property type="entry name" value="EPSPS"/>
    <property type="match status" value="1"/>
</dbReference>
<proteinExistence type="inferred from homology"/>
<dbReference type="InterPro" id="IPR006264">
    <property type="entry name" value="EPSP_synthase"/>
</dbReference>
<dbReference type="RefSeq" id="WP_213408588.1">
    <property type="nucleotide sequence ID" value="NZ_CP074441.1"/>
</dbReference>
<dbReference type="Pfam" id="PF00275">
    <property type="entry name" value="EPSP_synthase"/>
    <property type="match status" value="1"/>
</dbReference>
<feature type="domain" description="Enolpyruvate transferase" evidence="8">
    <location>
        <begin position="9"/>
        <end position="425"/>
    </location>
</feature>
<evidence type="ECO:0000256" key="2">
    <source>
        <dbReference type="ARBA" id="ARBA00009948"/>
    </source>
</evidence>
<dbReference type="PANTHER" id="PTHR21090:SF5">
    <property type="entry name" value="PENTAFUNCTIONAL AROM POLYPEPTIDE"/>
    <property type="match status" value="1"/>
</dbReference>
<feature type="binding site" evidence="7">
    <location>
        <position position="169"/>
    </location>
    <ligand>
        <name>phosphoenolpyruvate</name>
        <dbReference type="ChEBI" id="CHEBI:58702"/>
    </ligand>
</feature>
<keyword evidence="3 7" id="KW-0028">Amino-acid biosynthesis</keyword>
<feature type="binding site" evidence="7">
    <location>
        <position position="28"/>
    </location>
    <ligand>
        <name>3-phosphoshikimate</name>
        <dbReference type="ChEBI" id="CHEBI:145989"/>
    </ligand>
</feature>
<feature type="binding site" evidence="7">
    <location>
        <position position="95"/>
    </location>
    <ligand>
        <name>phosphoenolpyruvate</name>
        <dbReference type="ChEBI" id="CHEBI:58702"/>
    </ligand>
</feature>
<dbReference type="InterPro" id="IPR013792">
    <property type="entry name" value="RNA3'P_cycl/enolpyr_Trfase_a/b"/>
</dbReference>
<feature type="binding site" evidence="7">
    <location>
        <position position="24"/>
    </location>
    <ligand>
        <name>3-phosphoshikimate</name>
        <dbReference type="ChEBI" id="CHEBI:145989"/>
    </ligand>
</feature>
<comment type="subunit">
    <text evidence="7">Monomer.</text>
</comment>
<dbReference type="NCBIfam" id="TIGR01356">
    <property type="entry name" value="aroA"/>
    <property type="match status" value="1"/>
</dbReference>
<dbReference type="InterPro" id="IPR023193">
    <property type="entry name" value="EPSP_synthase_CS"/>
</dbReference>
<dbReference type="SUPFAM" id="SSF55205">
    <property type="entry name" value="EPT/RTPC-like"/>
    <property type="match status" value="1"/>
</dbReference>
<feature type="binding site" evidence="7">
    <location>
        <position position="314"/>
    </location>
    <ligand>
        <name>3-phosphoshikimate</name>
        <dbReference type="ChEBI" id="CHEBI:145989"/>
    </ligand>
</feature>
<dbReference type="GO" id="GO:0003866">
    <property type="term" value="F:3-phosphoshikimate 1-carboxyvinyltransferase activity"/>
    <property type="evidence" value="ECO:0007669"/>
    <property type="project" value="UniProtKB-EC"/>
</dbReference>
<dbReference type="Proteomes" id="UP001526225">
    <property type="component" value="Unassembled WGS sequence"/>
</dbReference>
<comment type="catalytic activity">
    <reaction evidence="6">
        <text>3-phosphoshikimate + phosphoenolpyruvate = 5-O-(1-carboxyvinyl)-3-phosphoshikimate + phosphate</text>
        <dbReference type="Rhea" id="RHEA:21256"/>
        <dbReference type="ChEBI" id="CHEBI:43474"/>
        <dbReference type="ChEBI" id="CHEBI:57701"/>
        <dbReference type="ChEBI" id="CHEBI:58702"/>
        <dbReference type="ChEBI" id="CHEBI:145989"/>
        <dbReference type="EC" id="2.5.1.19"/>
    </reaction>
    <physiologicalReaction direction="left-to-right" evidence="6">
        <dbReference type="Rhea" id="RHEA:21257"/>
    </physiologicalReaction>
</comment>
<feature type="binding site" evidence="7">
    <location>
        <position position="345"/>
    </location>
    <ligand>
        <name>phosphoenolpyruvate</name>
        <dbReference type="ChEBI" id="CHEBI:58702"/>
    </ligand>
</feature>
<comment type="pathway">
    <text evidence="1 7">Metabolic intermediate biosynthesis; chorismate biosynthesis; chorismate from D-erythrose 4-phosphate and phosphoenolpyruvate: step 6/7.</text>
</comment>
<dbReference type="EC" id="2.5.1.19" evidence="7"/>
<gene>
    <name evidence="7 9" type="primary">aroA</name>
    <name evidence="9" type="ORF">OIT44_07230</name>
</gene>
<evidence type="ECO:0000256" key="6">
    <source>
        <dbReference type="ARBA" id="ARBA00044633"/>
    </source>
</evidence>
<dbReference type="PROSITE" id="PS00885">
    <property type="entry name" value="EPSP_SYNTHASE_2"/>
    <property type="match status" value="1"/>
</dbReference>
<feature type="binding site" evidence="7">
    <location>
        <position position="23"/>
    </location>
    <ligand>
        <name>3-phosphoshikimate</name>
        <dbReference type="ChEBI" id="CHEBI:145989"/>
    </ligand>
</feature>
<comment type="subcellular location">
    <subcellularLocation>
        <location evidence="7">Cytoplasm</location>
    </subcellularLocation>
</comment>
<dbReference type="InterPro" id="IPR001986">
    <property type="entry name" value="Enolpyruvate_Tfrase_dom"/>
</dbReference>
<feature type="binding site" evidence="7">
    <location>
        <position position="167"/>
    </location>
    <ligand>
        <name>3-phosphoshikimate</name>
        <dbReference type="ChEBI" id="CHEBI:145989"/>
    </ligand>
</feature>
<feature type="active site" description="Proton acceptor" evidence="7">
    <location>
        <position position="314"/>
    </location>
</feature>
<comment type="caution">
    <text evidence="7">Lacks conserved residue(s) required for the propagation of feature annotation.</text>
</comment>
<feature type="binding site" evidence="7">
    <location>
        <position position="23"/>
    </location>
    <ligand>
        <name>phosphoenolpyruvate</name>
        <dbReference type="ChEBI" id="CHEBI:58702"/>
    </ligand>
</feature>
<evidence type="ECO:0000313" key="10">
    <source>
        <dbReference type="Proteomes" id="UP001526225"/>
    </source>
</evidence>
<name>A0ABT3E5Z7_9LACO</name>
<evidence type="ECO:0000256" key="3">
    <source>
        <dbReference type="ARBA" id="ARBA00022605"/>
    </source>
</evidence>
<dbReference type="PANTHER" id="PTHR21090">
    <property type="entry name" value="AROM/DEHYDROQUINATE SYNTHASE"/>
    <property type="match status" value="1"/>
</dbReference>
<evidence type="ECO:0000256" key="4">
    <source>
        <dbReference type="ARBA" id="ARBA00022679"/>
    </source>
</evidence>
<evidence type="ECO:0000256" key="1">
    <source>
        <dbReference type="ARBA" id="ARBA00004811"/>
    </source>
</evidence>
<evidence type="ECO:0000313" key="9">
    <source>
        <dbReference type="EMBL" id="MCW0953841.1"/>
    </source>
</evidence>
<keyword evidence="7" id="KW-0963">Cytoplasm</keyword>
<dbReference type="PROSITE" id="PS00104">
    <property type="entry name" value="EPSP_SYNTHASE_1"/>
    <property type="match status" value="1"/>
</dbReference>